<reference evidence="2 3" key="1">
    <citation type="submission" date="2015-01" db="EMBL/GenBank/DDBJ databases">
        <title>The Genome Sequence of Capronia semiimmersa CBS27337.</title>
        <authorList>
            <consortium name="The Broad Institute Genomics Platform"/>
            <person name="Cuomo C."/>
            <person name="de Hoog S."/>
            <person name="Gorbushina A."/>
            <person name="Stielow B."/>
            <person name="Teixiera M."/>
            <person name="Abouelleil A."/>
            <person name="Chapman S.B."/>
            <person name="Priest M."/>
            <person name="Young S.K."/>
            <person name="Wortman J."/>
            <person name="Nusbaum C."/>
            <person name="Birren B."/>
        </authorList>
    </citation>
    <scope>NUCLEOTIDE SEQUENCE [LARGE SCALE GENOMIC DNA]</scope>
    <source>
        <strain evidence="2 3">CBS 27337</strain>
    </source>
</reference>
<evidence type="ECO:0000256" key="1">
    <source>
        <dbReference type="ARBA" id="ARBA00023002"/>
    </source>
</evidence>
<dbReference type="InterPro" id="IPR036291">
    <property type="entry name" value="NAD(P)-bd_dom_sf"/>
</dbReference>
<dbReference type="NCBIfam" id="NF005559">
    <property type="entry name" value="PRK07231.1"/>
    <property type="match status" value="1"/>
</dbReference>
<dbReference type="SUPFAM" id="SSF51735">
    <property type="entry name" value="NAD(P)-binding Rossmann-fold domains"/>
    <property type="match status" value="1"/>
</dbReference>
<dbReference type="Gene3D" id="3.40.50.720">
    <property type="entry name" value="NAD(P)-binding Rossmann-like Domain"/>
    <property type="match status" value="1"/>
</dbReference>
<keyword evidence="3" id="KW-1185">Reference proteome</keyword>
<proteinExistence type="predicted"/>
<evidence type="ECO:0008006" key="4">
    <source>
        <dbReference type="Google" id="ProtNLM"/>
    </source>
</evidence>
<dbReference type="InterPro" id="IPR002347">
    <property type="entry name" value="SDR_fam"/>
</dbReference>
<gene>
    <name evidence="2" type="ORF">PV04_08075</name>
</gene>
<dbReference type="GO" id="GO:0016491">
    <property type="term" value="F:oxidoreductase activity"/>
    <property type="evidence" value="ECO:0007669"/>
    <property type="project" value="UniProtKB-KW"/>
</dbReference>
<dbReference type="PANTHER" id="PTHR43639">
    <property type="entry name" value="OXIDOREDUCTASE, SHORT-CHAIN DEHYDROGENASE/REDUCTASE FAMILY (AFU_ORTHOLOGUE AFUA_5G02870)"/>
    <property type="match status" value="1"/>
</dbReference>
<accession>A0A0D2CKN6</accession>
<protein>
    <recommendedName>
        <fullName evidence="4">3-oxoacyl-[acyl-carrier protein] reductase</fullName>
    </recommendedName>
</protein>
<sequence length="268" mass="28874">MQRQWNIHRYISGTGAKAETPKQRRSNTNSSIQIVQKLTAESATVLAVDINEVANEETASLCSSNPGKVGTIRADITQLASWQNILSSALSLGNHRLDVVVNCAGVVHLAGPSHEMAEDEFDRVFRVNVKPLYLSTKVIVPWWKEHGQKGLFINLSSISEPRPRPNLVWYASSKGAVTVATKGLAAEYAADGIRYNCIRPAVGETAMLGRVLGGQDTPEGRKKLLGTIPIGRVCQPADVANMVCFLASDEAEYITGAAFDVDGGRGVS</sequence>
<dbReference type="AlphaFoldDB" id="A0A0D2CKN6"/>
<dbReference type="PANTHER" id="PTHR43639:SF5">
    <property type="entry name" value="OXIDOREDUCTASE, SHORT-CHAIN DEHYDROGENASE_REDUCTASE FAMILY (AFU_ORTHOLOGUE AFUA_6G09140)"/>
    <property type="match status" value="1"/>
</dbReference>
<dbReference type="HOGENOM" id="CLU_010194_1_0_1"/>
<keyword evidence="1" id="KW-0560">Oxidoreductase</keyword>
<evidence type="ECO:0000313" key="3">
    <source>
        <dbReference type="Proteomes" id="UP000054266"/>
    </source>
</evidence>
<dbReference type="PRINTS" id="PR00080">
    <property type="entry name" value="SDRFAMILY"/>
</dbReference>
<dbReference type="Pfam" id="PF13561">
    <property type="entry name" value="adh_short_C2"/>
    <property type="match status" value="1"/>
</dbReference>
<dbReference type="EMBL" id="KN846960">
    <property type="protein sequence ID" value="KIW65856.1"/>
    <property type="molecule type" value="Genomic_DNA"/>
</dbReference>
<dbReference type="Proteomes" id="UP000054266">
    <property type="component" value="Unassembled WGS sequence"/>
</dbReference>
<evidence type="ECO:0000313" key="2">
    <source>
        <dbReference type="EMBL" id="KIW65856.1"/>
    </source>
</evidence>
<dbReference type="PRINTS" id="PR00081">
    <property type="entry name" value="GDHRDH"/>
</dbReference>
<dbReference type="STRING" id="5601.A0A0D2CKN6"/>
<organism evidence="2 3">
    <name type="scientific">Phialophora macrospora</name>
    <dbReference type="NCBI Taxonomy" id="1851006"/>
    <lineage>
        <taxon>Eukaryota</taxon>
        <taxon>Fungi</taxon>
        <taxon>Dikarya</taxon>
        <taxon>Ascomycota</taxon>
        <taxon>Pezizomycotina</taxon>
        <taxon>Eurotiomycetes</taxon>
        <taxon>Chaetothyriomycetidae</taxon>
        <taxon>Chaetothyriales</taxon>
        <taxon>Herpotrichiellaceae</taxon>
        <taxon>Phialophora</taxon>
    </lineage>
</organism>
<name>A0A0D2CKN6_9EURO</name>